<sequence length="219" mass="24534">MVDSLWATMTVVLFFINLSRACCTTRSDSTSRALVASSKSKIEGFFKMARAMATLCFWPPDSWTPHPSTLGTSSPTSFKISDLRSSTSKTDATIWLPFRRSGAMASVSPMAKAVTISTINDFITDLKPASSLAMRSYQYSKYNGLVRTQLPNLLLVNDLKKFGVKQHTIRRDQCCHCSDVTHSLTSKHVSFEICFVQVNAITFHEKFLQKHHTEADHQN</sequence>
<reference evidence="3" key="1">
    <citation type="journal article" date="2019" name="Curr. Biol.">
        <title>Genome Sequence of Striga asiatica Provides Insight into the Evolution of Plant Parasitism.</title>
        <authorList>
            <person name="Yoshida S."/>
            <person name="Kim S."/>
            <person name="Wafula E.K."/>
            <person name="Tanskanen J."/>
            <person name="Kim Y.M."/>
            <person name="Honaas L."/>
            <person name="Yang Z."/>
            <person name="Spallek T."/>
            <person name="Conn C.E."/>
            <person name="Ichihashi Y."/>
            <person name="Cheong K."/>
            <person name="Cui S."/>
            <person name="Der J.P."/>
            <person name="Gundlach H."/>
            <person name="Jiao Y."/>
            <person name="Hori C."/>
            <person name="Ishida J.K."/>
            <person name="Kasahara H."/>
            <person name="Kiba T."/>
            <person name="Kim M.S."/>
            <person name="Koo N."/>
            <person name="Laohavisit A."/>
            <person name="Lee Y.H."/>
            <person name="Lumba S."/>
            <person name="McCourt P."/>
            <person name="Mortimer J.C."/>
            <person name="Mutuku J.M."/>
            <person name="Nomura T."/>
            <person name="Sasaki-Sekimoto Y."/>
            <person name="Seto Y."/>
            <person name="Wang Y."/>
            <person name="Wakatake T."/>
            <person name="Sakakibara H."/>
            <person name="Demura T."/>
            <person name="Yamaguchi S."/>
            <person name="Yoneyama K."/>
            <person name="Manabe R.I."/>
            <person name="Nelson D.C."/>
            <person name="Schulman A.H."/>
            <person name="Timko M.P."/>
            <person name="dePamphilis C.W."/>
            <person name="Choi D."/>
            <person name="Shirasu K."/>
        </authorList>
    </citation>
    <scope>NUCLEOTIDE SEQUENCE [LARGE SCALE GENOMIC DNA]</scope>
    <source>
        <strain evidence="3">cv. UVA1</strain>
    </source>
</reference>
<accession>A0A5A7PPC1</accession>
<proteinExistence type="predicted"/>
<dbReference type="EMBL" id="BKCP01004938">
    <property type="protein sequence ID" value="GER34660.1"/>
    <property type="molecule type" value="Genomic_DNA"/>
</dbReference>
<evidence type="ECO:0000313" key="2">
    <source>
        <dbReference type="EMBL" id="GER34660.1"/>
    </source>
</evidence>
<feature type="chain" id="PRO_5022891970" evidence="1">
    <location>
        <begin position="22"/>
        <end position="219"/>
    </location>
</feature>
<protein>
    <submittedName>
        <fullName evidence="2">Terpene synthase-like sequence-1,8-cineole</fullName>
    </submittedName>
</protein>
<name>A0A5A7PPC1_STRAF</name>
<dbReference type="OrthoDB" id="10346991at2759"/>
<gene>
    <name evidence="2" type="ORF">STAS_10899</name>
</gene>
<feature type="signal peptide" evidence="1">
    <location>
        <begin position="1"/>
        <end position="21"/>
    </location>
</feature>
<evidence type="ECO:0000313" key="3">
    <source>
        <dbReference type="Proteomes" id="UP000325081"/>
    </source>
</evidence>
<evidence type="ECO:0000256" key="1">
    <source>
        <dbReference type="SAM" id="SignalP"/>
    </source>
</evidence>
<keyword evidence="1" id="KW-0732">Signal</keyword>
<dbReference type="AntiFam" id="ANF00062">
    <property type="entry name" value="Shadow ORF (opposite ABC transporter protein)"/>
</dbReference>
<dbReference type="AlphaFoldDB" id="A0A5A7PPC1"/>
<organism evidence="2 3">
    <name type="scientific">Striga asiatica</name>
    <name type="common">Asiatic witchweed</name>
    <name type="synonym">Buchnera asiatica</name>
    <dbReference type="NCBI Taxonomy" id="4170"/>
    <lineage>
        <taxon>Eukaryota</taxon>
        <taxon>Viridiplantae</taxon>
        <taxon>Streptophyta</taxon>
        <taxon>Embryophyta</taxon>
        <taxon>Tracheophyta</taxon>
        <taxon>Spermatophyta</taxon>
        <taxon>Magnoliopsida</taxon>
        <taxon>eudicotyledons</taxon>
        <taxon>Gunneridae</taxon>
        <taxon>Pentapetalae</taxon>
        <taxon>asterids</taxon>
        <taxon>lamiids</taxon>
        <taxon>Lamiales</taxon>
        <taxon>Orobanchaceae</taxon>
        <taxon>Buchnereae</taxon>
        <taxon>Striga</taxon>
    </lineage>
</organism>
<dbReference type="Proteomes" id="UP000325081">
    <property type="component" value="Unassembled WGS sequence"/>
</dbReference>
<keyword evidence="3" id="KW-1185">Reference proteome</keyword>
<comment type="caution">
    <text evidence="2">The sequence shown here is derived from an EMBL/GenBank/DDBJ whole genome shotgun (WGS) entry which is preliminary data.</text>
</comment>